<dbReference type="SUPFAM" id="SSF53067">
    <property type="entry name" value="Actin-like ATPase domain"/>
    <property type="match status" value="2"/>
</dbReference>
<evidence type="ECO:0000313" key="1">
    <source>
        <dbReference type="EMBL" id="KAE8149079.1"/>
    </source>
</evidence>
<dbReference type="InterPro" id="IPR043129">
    <property type="entry name" value="ATPase_NBD"/>
</dbReference>
<protein>
    <recommendedName>
        <fullName evidence="3">Actin-like ATPase domain-containing protein</fullName>
    </recommendedName>
</protein>
<dbReference type="PANTHER" id="PTHR14187">
    <property type="entry name" value="ALPHA KINASE/ELONGATION FACTOR 2 KINASE"/>
    <property type="match status" value="1"/>
</dbReference>
<dbReference type="OrthoDB" id="2963168at2759"/>
<proteinExistence type="predicted"/>
<keyword evidence="2" id="KW-1185">Reference proteome</keyword>
<dbReference type="Gene3D" id="3.90.640.10">
    <property type="entry name" value="Actin, Chain A, domain 4"/>
    <property type="match status" value="1"/>
</dbReference>
<dbReference type="Gene3D" id="3.30.420.40">
    <property type="match status" value="2"/>
</dbReference>
<dbReference type="EMBL" id="ML742136">
    <property type="protein sequence ID" value="KAE8149079.1"/>
    <property type="molecule type" value="Genomic_DNA"/>
</dbReference>
<dbReference type="AlphaFoldDB" id="A0A5N6TSG6"/>
<accession>A0A5N6TSG6</accession>
<name>A0A5N6TSG6_ASPAV</name>
<sequence length="564" mass="63355">MSLAFSYSTKIPGFDPLSYVVNRDWPGAYERKFHRKVPSRLAYVEENPDLDSRAWGLLVKPSMTAVSWSKLLLDPENDPEIHAEMNRLCSEGIMRIPNNKDSVVVVSDYLAEIYRAVCSKLEGQNSRSVDFWLAVPAAWSEQARARLRDAATHAGFGGRPGDALHLVTEPEAAMSYFLHLESSIGSSLSAKQGECVIICDYGGGTVDVAAYLIENENPVTYRELTVSGGEFYCQIILICSMSGNTCGSTAVDRLFYKFMEETFGDAFIGLEPRLKGPGSFLMESFEKVKKRVHTLQPDEKVIISLSSGTGQGVRNSGLEELKISGDQLMSFMKPVVINICEIILSQIEAIYKKNLPRNGYITAGFLSPNTSIHRYVDLWHTSVTYLQTDVAIGAALLGAKVAHRPKNGVCRQHYGFKTHRLYDPLTDSRSEAYRDHFNGLELVANEVSWDFEKGQECEKDLHKERKIVFTHDGKDVAYMTIPILGSRADIAPVLHNSEGVHLVALIPCDFSHFDISRFQHYKKERDVIYKIELLIKMTFEEDEGRLRFRAFAFEHPVGEVAIRV</sequence>
<organism evidence="1 2">
    <name type="scientific">Aspergillus avenaceus</name>
    <dbReference type="NCBI Taxonomy" id="36643"/>
    <lineage>
        <taxon>Eukaryota</taxon>
        <taxon>Fungi</taxon>
        <taxon>Dikarya</taxon>
        <taxon>Ascomycota</taxon>
        <taxon>Pezizomycotina</taxon>
        <taxon>Eurotiomycetes</taxon>
        <taxon>Eurotiomycetidae</taxon>
        <taxon>Eurotiales</taxon>
        <taxon>Aspergillaceae</taxon>
        <taxon>Aspergillus</taxon>
        <taxon>Aspergillus subgen. Circumdati</taxon>
    </lineage>
</organism>
<dbReference type="PANTHER" id="PTHR14187:SF81">
    <property type="entry name" value="HSP70 FAMILY PROTEIN (AFU_ORTHOLOGUE AFUA_4G14040)"/>
    <property type="match status" value="1"/>
</dbReference>
<dbReference type="Proteomes" id="UP000325780">
    <property type="component" value="Unassembled WGS sequence"/>
</dbReference>
<gene>
    <name evidence="1" type="ORF">BDV25DRAFT_141187</name>
</gene>
<evidence type="ECO:0008006" key="3">
    <source>
        <dbReference type="Google" id="ProtNLM"/>
    </source>
</evidence>
<evidence type="ECO:0000313" key="2">
    <source>
        <dbReference type="Proteomes" id="UP000325780"/>
    </source>
</evidence>
<reference evidence="1 2" key="1">
    <citation type="submission" date="2019-04" db="EMBL/GenBank/DDBJ databases">
        <title>Friends and foes A comparative genomics study of 23 Aspergillus species from section Flavi.</title>
        <authorList>
            <consortium name="DOE Joint Genome Institute"/>
            <person name="Kjaerbolling I."/>
            <person name="Vesth T."/>
            <person name="Frisvad J.C."/>
            <person name="Nybo J.L."/>
            <person name="Theobald S."/>
            <person name="Kildgaard S."/>
            <person name="Isbrandt T."/>
            <person name="Kuo A."/>
            <person name="Sato A."/>
            <person name="Lyhne E.K."/>
            <person name="Kogle M.E."/>
            <person name="Wiebenga A."/>
            <person name="Kun R.S."/>
            <person name="Lubbers R.J."/>
            <person name="Makela M.R."/>
            <person name="Barry K."/>
            <person name="Chovatia M."/>
            <person name="Clum A."/>
            <person name="Daum C."/>
            <person name="Haridas S."/>
            <person name="He G."/>
            <person name="LaButti K."/>
            <person name="Lipzen A."/>
            <person name="Mondo S."/>
            <person name="Riley R."/>
            <person name="Salamov A."/>
            <person name="Simmons B.A."/>
            <person name="Magnuson J.K."/>
            <person name="Henrissat B."/>
            <person name="Mortensen U.H."/>
            <person name="Larsen T.O."/>
            <person name="Devries R.P."/>
            <person name="Grigoriev I.V."/>
            <person name="Machida M."/>
            <person name="Baker S.E."/>
            <person name="Andersen M.R."/>
        </authorList>
    </citation>
    <scope>NUCLEOTIDE SEQUENCE [LARGE SCALE GENOMIC DNA]</scope>
    <source>
        <strain evidence="1 2">IBT 18842</strain>
    </source>
</reference>
<dbReference type="CDD" id="cd10170">
    <property type="entry name" value="ASKHA_NBD_HSP70"/>
    <property type="match status" value="1"/>
</dbReference>